<feature type="non-terminal residue" evidence="3">
    <location>
        <position position="55"/>
    </location>
</feature>
<feature type="region of interest" description="Disordered" evidence="1">
    <location>
        <begin position="36"/>
        <end position="55"/>
    </location>
</feature>
<evidence type="ECO:0000259" key="2">
    <source>
        <dbReference type="Pfam" id="PF24626"/>
    </source>
</evidence>
<proteinExistence type="predicted"/>
<organism evidence="3 4">
    <name type="scientific">Linnemannia gamsii</name>
    <dbReference type="NCBI Taxonomy" id="64522"/>
    <lineage>
        <taxon>Eukaryota</taxon>
        <taxon>Fungi</taxon>
        <taxon>Fungi incertae sedis</taxon>
        <taxon>Mucoromycota</taxon>
        <taxon>Mortierellomycotina</taxon>
        <taxon>Mortierellomycetes</taxon>
        <taxon>Mortierellales</taxon>
        <taxon>Mortierellaceae</taxon>
        <taxon>Linnemannia</taxon>
    </lineage>
</organism>
<evidence type="ECO:0000313" key="4">
    <source>
        <dbReference type="Proteomes" id="UP000823405"/>
    </source>
</evidence>
<dbReference type="EMBL" id="JAAAIN010002824">
    <property type="protein sequence ID" value="KAG0289808.1"/>
    <property type="molecule type" value="Genomic_DNA"/>
</dbReference>
<gene>
    <name evidence="3" type="ORF">BGZ97_006377</name>
</gene>
<protein>
    <recommendedName>
        <fullName evidence="2">Tf2-1-like SH3-like domain-containing protein</fullName>
    </recommendedName>
</protein>
<reference evidence="3" key="1">
    <citation type="journal article" date="2020" name="Fungal Divers.">
        <title>Resolving the Mortierellaceae phylogeny through synthesis of multi-gene phylogenetics and phylogenomics.</title>
        <authorList>
            <person name="Vandepol N."/>
            <person name="Liber J."/>
            <person name="Desiro A."/>
            <person name="Na H."/>
            <person name="Kennedy M."/>
            <person name="Barry K."/>
            <person name="Grigoriev I.V."/>
            <person name="Miller A.N."/>
            <person name="O'Donnell K."/>
            <person name="Stajich J.E."/>
            <person name="Bonito G."/>
        </authorList>
    </citation>
    <scope>NUCLEOTIDE SEQUENCE</scope>
    <source>
        <strain evidence="3">NVP60</strain>
    </source>
</reference>
<dbReference type="AlphaFoldDB" id="A0A9P6QTD1"/>
<feature type="domain" description="Tf2-1-like SH3-like" evidence="2">
    <location>
        <begin position="2"/>
        <end position="34"/>
    </location>
</feature>
<comment type="caution">
    <text evidence="3">The sequence shown here is derived from an EMBL/GenBank/DDBJ whole genome shotgun (WGS) entry which is preliminary data.</text>
</comment>
<dbReference type="Proteomes" id="UP000823405">
    <property type="component" value="Unassembled WGS sequence"/>
</dbReference>
<sequence length="55" mass="6289">MVEAVNSRSYHLDLHDQMPRTHPVFHVSLLEPYHTNEIQGHTLPPPPAVEIEGHN</sequence>
<dbReference type="InterPro" id="IPR056924">
    <property type="entry name" value="SH3_Tf2-1"/>
</dbReference>
<evidence type="ECO:0000313" key="3">
    <source>
        <dbReference type="EMBL" id="KAG0289808.1"/>
    </source>
</evidence>
<dbReference type="OrthoDB" id="2979653at2759"/>
<evidence type="ECO:0000256" key="1">
    <source>
        <dbReference type="SAM" id="MobiDB-lite"/>
    </source>
</evidence>
<name>A0A9P6QTD1_9FUNG</name>
<accession>A0A9P6QTD1</accession>
<dbReference type="Pfam" id="PF24626">
    <property type="entry name" value="SH3_Tf2-1"/>
    <property type="match status" value="1"/>
</dbReference>
<keyword evidence="4" id="KW-1185">Reference proteome</keyword>